<protein>
    <recommendedName>
        <fullName evidence="1">ChrR-like cupin domain-containing protein</fullName>
    </recommendedName>
</protein>
<dbReference type="HOGENOM" id="CLU_117524_0_0_3"/>
<dbReference type="SUPFAM" id="SSF51182">
    <property type="entry name" value="RmlC-like cupins"/>
    <property type="match status" value="1"/>
</dbReference>
<name>K9UIP3_CHAP6</name>
<dbReference type="AlphaFoldDB" id="K9UIP3"/>
<dbReference type="Gene3D" id="2.60.120.10">
    <property type="entry name" value="Jelly Rolls"/>
    <property type="match status" value="1"/>
</dbReference>
<evidence type="ECO:0000259" key="1">
    <source>
        <dbReference type="Pfam" id="PF12973"/>
    </source>
</evidence>
<dbReference type="EMBL" id="CP003600">
    <property type="protein sequence ID" value="AFY94982.1"/>
    <property type="molecule type" value="Genomic_DNA"/>
</dbReference>
<keyword evidence="3" id="KW-1185">Reference proteome</keyword>
<dbReference type="KEGG" id="cmp:Cha6605_4023"/>
<dbReference type="eggNOG" id="COG3806">
    <property type="taxonomic scope" value="Bacteria"/>
</dbReference>
<evidence type="ECO:0000313" key="2">
    <source>
        <dbReference type="EMBL" id="AFY94982.1"/>
    </source>
</evidence>
<gene>
    <name evidence="2" type="ORF">Cha6605_4023</name>
</gene>
<dbReference type="InterPro" id="IPR041916">
    <property type="entry name" value="Anti_sigma_zinc_sf"/>
</dbReference>
<dbReference type="Proteomes" id="UP000010366">
    <property type="component" value="Chromosome"/>
</dbReference>
<dbReference type="Gene3D" id="1.10.10.1320">
    <property type="entry name" value="Anti-sigma factor, zinc-finger domain"/>
    <property type="match status" value="1"/>
</dbReference>
<evidence type="ECO:0000313" key="3">
    <source>
        <dbReference type="Proteomes" id="UP000010366"/>
    </source>
</evidence>
<dbReference type="InterPro" id="IPR014710">
    <property type="entry name" value="RmlC-like_jellyroll"/>
</dbReference>
<dbReference type="InterPro" id="IPR011051">
    <property type="entry name" value="RmlC_Cupin_sf"/>
</dbReference>
<dbReference type="OrthoDB" id="9801227at2"/>
<dbReference type="PATRIC" id="fig|1173020.3.peg.4611"/>
<dbReference type="Pfam" id="PF12973">
    <property type="entry name" value="Cupin_7"/>
    <property type="match status" value="1"/>
</dbReference>
<feature type="domain" description="ChrR-like cupin" evidence="1">
    <location>
        <begin position="102"/>
        <end position="193"/>
    </location>
</feature>
<reference evidence="2 3" key="1">
    <citation type="submission" date="2012-05" db="EMBL/GenBank/DDBJ databases">
        <title>Finished chromosome of genome of Chamaesiphon sp. PCC 6605.</title>
        <authorList>
            <consortium name="US DOE Joint Genome Institute"/>
            <person name="Gugger M."/>
            <person name="Coursin T."/>
            <person name="Rippka R."/>
            <person name="Tandeau De Marsac N."/>
            <person name="Huntemann M."/>
            <person name="Wei C.-L."/>
            <person name="Han J."/>
            <person name="Detter J.C."/>
            <person name="Han C."/>
            <person name="Tapia R."/>
            <person name="Chen A."/>
            <person name="Kyrpides N."/>
            <person name="Mavromatis K."/>
            <person name="Markowitz V."/>
            <person name="Szeto E."/>
            <person name="Ivanova N."/>
            <person name="Pagani I."/>
            <person name="Pati A."/>
            <person name="Goodwin L."/>
            <person name="Nordberg H.P."/>
            <person name="Cantor M.N."/>
            <person name="Hua S.X."/>
            <person name="Woyke T."/>
            <person name="Kerfeld C.A."/>
        </authorList>
    </citation>
    <scope>NUCLEOTIDE SEQUENCE [LARGE SCALE GENOMIC DNA]</scope>
    <source>
        <strain evidence="3">ATCC 27169 / PCC 6605</strain>
    </source>
</reference>
<accession>K9UIP3</accession>
<sequence>MNEHRCFCELAPLYALDLLDLEERLWIEAQILACPDLAEELASYQAAVAVIPYSAPVVPIAADLKSRLFDRLDAPAESQLGLDAVPAQPEISSVESSAPATIAIRSGELEWQPYRAAGVEVAVLFIDPLNRMCSAIVKAADGVIYPLHQHQEIEEIYMLEGELEIAGQVYLAGDYIRSSANSIHPPATTKGCKFLIRACIDDNYDENLLARAH</sequence>
<organism evidence="2 3">
    <name type="scientific">Chamaesiphon minutus (strain ATCC 27169 / PCC 6605)</name>
    <dbReference type="NCBI Taxonomy" id="1173020"/>
    <lineage>
        <taxon>Bacteria</taxon>
        <taxon>Bacillati</taxon>
        <taxon>Cyanobacteriota</taxon>
        <taxon>Cyanophyceae</taxon>
        <taxon>Gomontiellales</taxon>
        <taxon>Chamaesiphonaceae</taxon>
        <taxon>Chamaesiphon</taxon>
    </lineage>
</organism>
<dbReference type="InterPro" id="IPR025979">
    <property type="entry name" value="ChrR-like_cupin_dom"/>
</dbReference>
<dbReference type="STRING" id="1173020.Cha6605_4023"/>
<proteinExistence type="predicted"/>